<evidence type="ECO:0000256" key="3">
    <source>
        <dbReference type="ARBA" id="ARBA00023002"/>
    </source>
</evidence>
<sequence length="342" mass="38247">MTWITNRWYVAAWDSEVDRTPIARTICGEPVMLYRKLDRSVVAMRDACPHRLLPLSMGFKEGDSIRCRYHGLLIGPDGAATEMPIKSEKVPKAVCATLYPVVEKHRFVWVWIGEAAKADPATIPDFWPCSAPGWTFDGGYNHIACDYRLVIDNLMDLSHETYVHQGSIGQQEINETPIETIVDGVAVRVQRWMPGIEPPPFWRDALRTDCLVDRWQICHFVEPSNVLIDVGVAPVGSGATPDHHDQGVRGMVIDAMTPETDGTTHYFWGMARNFDIEDAGFTARFKAQQGQVFDEDVAVLEAQQKSMTANPDMKLRGYSIDQGSVRARAIITRLASAELVDG</sequence>
<evidence type="ECO:0000256" key="5">
    <source>
        <dbReference type="ARBA" id="ARBA00023014"/>
    </source>
</evidence>
<comment type="caution">
    <text evidence="7">The sequence shown here is derived from an EMBL/GenBank/DDBJ whole genome shotgun (WGS) entry which is preliminary data.</text>
</comment>
<organism evidence="7 8">
    <name type="scientific">Sphingomonas hylomeconis</name>
    <dbReference type="NCBI Taxonomy" id="1395958"/>
    <lineage>
        <taxon>Bacteria</taxon>
        <taxon>Pseudomonadati</taxon>
        <taxon>Pseudomonadota</taxon>
        <taxon>Alphaproteobacteria</taxon>
        <taxon>Sphingomonadales</taxon>
        <taxon>Sphingomonadaceae</taxon>
        <taxon>Sphingomonas</taxon>
    </lineage>
</organism>
<keyword evidence="1" id="KW-0001">2Fe-2S</keyword>
<dbReference type="EMBL" id="JBHRXP010000007">
    <property type="protein sequence ID" value="MFC3580874.1"/>
    <property type="molecule type" value="Genomic_DNA"/>
</dbReference>
<dbReference type="PROSITE" id="PS51296">
    <property type="entry name" value="RIESKE"/>
    <property type="match status" value="1"/>
</dbReference>
<dbReference type="InterPro" id="IPR044043">
    <property type="entry name" value="VanA_C_cat"/>
</dbReference>
<evidence type="ECO:0000256" key="4">
    <source>
        <dbReference type="ARBA" id="ARBA00023004"/>
    </source>
</evidence>
<dbReference type="SUPFAM" id="SSF50022">
    <property type="entry name" value="ISP domain"/>
    <property type="match status" value="1"/>
</dbReference>
<dbReference type="InterPro" id="IPR017941">
    <property type="entry name" value="Rieske_2Fe-2S"/>
</dbReference>
<protein>
    <submittedName>
        <fullName evidence="7">Rieske 2Fe-2S domain-containing protein</fullName>
    </submittedName>
</protein>
<reference evidence="8" key="1">
    <citation type="journal article" date="2019" name="Int. J. Syst. Evol. Microbiol.">
        <title>The Global Catalogue of Microorganisms (GCM) 10K type strain sequencing project: providing services to taxonomists for standard genome sequencing and annotation.</title>
        <authorList>
            <consortium name="The Broad Institute Genomics Platform"/>
            <consortium name="The Broad Institute Genome Sequencing Center for Infectious Disease"/>
            <person name="Wu L."/>
            <person name="Ma J."/>
        </authorList>
    </citation>
    <scope>NUCLEOTIDE SEQUENCE [LARGE SCALE GENOMIC DNA]</scope>
    <source>
        <strain evidence="8">KCTC 42739</strain>
    </source>
</reference>
<dbReference type="CDD" id="cd08878">
    <property type="entry name" value="RHO_alpha_C_DMO-like"/>
    <property type="match status" value="1"/>
</dbReference>
<evidence type="ECO:0000313" key="7">
    <source>
        <dbReference type="EMBL" id="MFC3580874.1"/>
    </source>
</evidence>
<dbReference type="Gene3D" id="3.90.380.10">
    <property type="entry name" value="Naphthalene 1,2-dioxygenase Alpha Subunit, Chain A, domain 1"/>
    <property type="match status" value="1"/>
</dbReference>
<dbReference type="Pfam" id="PF00355">
    <property type="entry name" value="Rieske"/>
    <property type="match status" value="1"/>
</dbReference>
<dbReference type="PANTHER" id="PTHR21266">
    <property type="entry name" value="IRON-SULFUR DOMAIN CONTAINING PROTEIN"/>
    <property type="match status" value="1"/>
</dbReference>
<keyword evidence="8" id="KW-1185">Reference proteome</keyword>
<dbReference type="Gene3D" id="2.102.10.10">
    <property type="entry name" value="Rieske [2Fe-2S] iron-sulphur domain"/>
    <property type="match status" value="1"/>
</dbReference>
<dbReference type="PANTHER" id="PTHR21266:SF60">
    <property type="entry name" value="3-KETOSTEROID-9-ALPHA-MONOOXYGENASE, OXYGENASE COMPONENT"/>
    <property type="match status" value="1"/>
</dbReference>
<name>A0ABV7SV39_9SPHN</name>
<dbReference type="SUPFAM" id="SSF55961">
    <property type="entry name" value="Bet v1-like"/>
    <property type="match status" value="1"/>
</dbReference>
<accession>A0ABV7SV39</accession>
<dbReference type="Pfam" id="PF19112">
    <property type="entry name" value="VanA_C"/>
    <property type="match status" value="1"/>
</dbReference>
<dbReference type="RefSeq" id="WP_261294239.1">
    <property type="nucleotide sequence ID" value="NZ_JANQBK010000005.1"/>
</dbReference>
<keyword evidence="2" id="KW-0479">Metal-binding</keyword>
<gene>
    <name evidence="7" type="ORF">ACFONA_11930</name>
</gene>
<evidence type="ECO:0000256" key="1">
    <source>
        <dbReference type="ARBA" id="ARBA00022714"/>
    </source>
</evidence>
<keyword evidence="4" id="KW-0408">Iron</keyword>
<evidence type="ECO:0000256" key="2">
    <source>
        <dbReference type="ARBA" id="ARBA00022723"/>
    </source>
</evidence>
<proteinExistence type="predicted"/>
<feature type="domain" description="Rieske" evidence="6">
    <location>
        <begin position="8"/>
        <end position="110"/>
    </location>
</feature>
<evidence type="ECO:0000313" key="8">
    <source>
        <dbReference type="Proteomes" id="UP001595713"/>
    </source>
</evidence>
<dbReference type="Proteomes" id="UP001595713">
    <property type="component" value="Unassembled WGS sequence"/>
</dbReference>
<dbReference type="InterPro" id="IPR050584">
    <property type="entry name" value="Cholesterol_7-desaturase"/>
</dbReference>
<dbReference type="InterPro" id="IPR036922">
    <property type="entry name" value="Rieske_2Fe-2S_sf"/>
</dbReference>
<keyword evidence="5" id="KW-0411">Iron-sulfur</keyword>
<evidence type="ECO:0000259" key="6">
    <source>
        <dbReference type="PROSITE" id="PS51296"/>
    </source>
</evidence>
<keyword evidence="3" id="KW-0560">Oxidoreductase</keyword>